<dbReference type="AlphaFoldDB" id="A0A8A1MCH6"/>
<accession>A0A8A1MCH6</accession>
<dbReference type="Proteomes" id="UP000663671">
    <property type="component" value="Chromosome 7"/>
</dbReference>
<feature type="compositionally biased region" description="Basic and acidic residues" evidence="1">
    <location>
        <begin position="44"/>
        <end position="55"/>
    </location>
</feature>
<name>A0A8A1MCH6_AJECA</name>
<reference evidence="2" key="1">
    <citation type="submission" date="2021-01" db="EMBL/GenBank/DDBJ databases">
        <title>Chromosome-level genome assembly of a human fungal pathogen reveals clustering of transcriptionally co-regulated genes.</title>
        <authorList>
            <person name="Voorhies M."/>
            <person name="Cohen S."/>
            <person name="Shea T.P."/>
            <person name="Petrus S."/>
            <person name="Munoz J.F."/>
            <person name="Poplawski S."/>
            <person name="Goldman W.E."/>
            <person name="Michael T."/>
            <person name="Cuomo C.A."/>
            <person name="Sil A."/>
            <person name="Beyhan S."/>
        </authorList>
    </citation>
    <scope>NUCLEOTIDE SEQUENCE</scope>
    <source>
        <strain evidence="2">WU24</strain>
    </source>
</reference>
<protein>
    <submittedName>
        <fullName evidence="2">Uncharacterized protein</fullName>
    </submittedName>
</protein>
<proteinExistence type="predicted"/>
<feature type="region of interest" description="Disordered" evidence="1">
    <location>
        <begin position="1"/>
        <end position="69"/>
    </location>
</feature>
<sequence>MPHRMRLAAQARSGTTIHGERRKKKKEENEMRMRQYKYNTSTSIRRDRDRDRDKSSTPNPISPAAAAGATQRPNNGWLIILLHPSFTILDTSRLVIGGY</sequence>
<evidence type="ECO:0000313" key="3">
    <source>
        <dbReference type="Proteomes" id="UP000663671"/>
    </source>
</evidence>
<dbReference type="EMBL" id="CP069112">
    <property type="protein sequence ID" value="QSS62423.1"/>
    <property type="molecule type" value="Genomic_DNA"/>
</dbReference>
<dbReference type="VEuPathDB" id="FungiDB:I7I51_02160"/>
<gene>
    <name evidence="2" type="ORF">I7I51_02160</name>
</gene>
<evidence type="ECO:0000256" key="1">
    <source>
        <dbReference type="SAM" id="MobiDB-lite"/>
    </source>
</evidence>
<evidence type="ECO:0000313" key="2">
    <source>
        <dbReference type="EMBL" id="QSS62423.1"/>
    </source>
</evidence>
<organism evidence="2 3">
    <name type="scientific">Ajellomyces capsulatus</name>
    <name type="common">Darling's disease fungus</name>
    <name type="synonym">Histoplasma capsulatum</name>
    <dbReference type="NCBI Taxonomy" id="5037"/>
    <lineage>
        <taxon>Eukaryota</taxon>
        <taxon>Fungi</taxon>
        <taxon>Dikarya</taxon>
        <taxon>Ascomycota</taxon>
        <taxon>Pezizomycotina</taxon>
        <taxon>Eurotiomycetes</taxon>
        <taxon>Eurotiomycetidae</taxon>
        <taxon>Onygenales</taxon>
        <taxon>Ajellomycetaceae</taxon>
        <taxon>Histoplasma</taxon>
    </lineage>
</organism>